<name>A0A0K1QCX2_9BACT</name>
<evidence type="ECO:0000256" key="1">
    <source>
        <dbReference type="SAM" id="MobiDB-lite"/>
    </source>
</evidence>
<keyword evidence="3" id="KW-1185">Reference proteome</keyword>
<evidence type="ECO:0000313" key="3">
    <source>
        <dbReference type="Proteomes" id="UP000064967"/>
    </source>
</evidence>
<protein>
    <submittedName>
        <fullName evidence="2">Uncharacterized protein</fullName>
    </submittedName>
</protein>
<dbReference type="EMBL" id="CP012333">
    <property type="protein sequence ID" value="AKV03599.1"/>
    <property type="molecule type" value="Genomic_DNA"/>
</dbReference>
<dbReference type="KEGG" id="llu:AKJ09_10262"/>
<feature type="region of interest" description="Disordered" evidence="1">
    <location>
        <begin position="1"/>
        <end position="38"/>
    </location>
</feature>
<dbReference type="Proteomes" id="UP000064967">
    <property type="component" value="Chromosome"/>
</dbReference>
<accession>A0A0K1QCX2</accession>
<feature type="compositionally biased region" description="Basic and acidic residues" evidence="1">
    <location>
        <begin position="1"/>
        <end position="17"/>
    </location>
</feature>
<gene>
    <name evidence="2" type="ORF">AKJ09_10262</name>
</gene>
<organism evidence="2 3">
    <name type="scientific">Labilithrix luteola</name>
    <dbReference type="NCBI Taxonomy" id="1391654"/>
    <lineage>
        <taxon>Bacteria</taxon>
        <taxon>Pseudomonadati</taxon>
        <taxon>Myxococcota</taxon>
        <taxon>Polyangia</taxon>
        <taxon>Polyangiales</taxon>
        <taxon>Labilitrichaceae</taxon>
        <taxon>Labilithrix</taxon>
    </lineage>
</organism>
<dbReference type="AlphaFoldDB" id="A0A0K1QCX2"/>
<reference evidence="2 3" key="1">
    <citation type="submission" date="2015-08" db="EMBL/GenBank/DDBJ databases">
        <authorList>
            <person name="Babu N.S."/>
            <person name="Beckwith C.J."/>
            <person name="Beseler K.G."/>
            <person name="Brison A."/>
            <person name="Carone J.V."/>
            <person name="Caskin T.P."/>
            <person name="Diamond M."/>
            <person name="Durham M.E."/>
            <person name="Foxe J.M."/>
            <person name="Go M."/>
            <person name="Henderson B.A."/>
            <person name="Jones I.B."/>
            <person name="McGettigan J.A."/>
            <person name="Micheletti S.J."/>
            <person name="Nasrallah M.E."/>
            <person name="Ortiz D."/>
            <person name="Piller C.R."/>
            <person name="Privatt S.R."/>
            <person name="Schneider S.L."/>
            <person name="Sharp S."/>
            <person name="Smith T.C."/>
            <person name="Stanton J.D."/>
            <person name="Ullery H.E."/>
            <person name="Wilson R.J."/>
            <person name="Serrano M.G."/>
            <person name="Buck G."/>
            <person name="Lee V."/>
            <person name="Wang Y."/>
            <person name="Carvalho R."/>
            <person name="Voegtly L."/>
            <person name="Shi R."/>
            <person name="Duckworth R."/>
            <person name="Johnson A."/>
            <person name="Loviza R."/>
            <person name="Walstead R."/>
            <person name="Shah Z."/>
            <person name="Kiflezghi M."/>
            <person name="Wade K."/>
            <person name="Ball S.L."/>
            <person name="Bradley K.W."/>
            <person name="Asai D.J."/>
            <person name="Bowman C.A."/>
            <person name="Russell D.A."/>
            <person name="Pope W.H."/>
            <person name="Jacobs-Sera D."/>
            <person name="Hendrix R.W."/>
            <person name="Hatfull G.F."/>
        </authorList>
    </citation>
    <scope>NUCLEOTIDE SEQUENCE [LARGE SCALE GENOMIC DNA]</scope>
    <source>
        <strain evidence="2 3">DSM 27648</strain>
    </source>
</reference>
<evidence type="ECO:0000313" key="2">
    <source>
        <dbReference type="EMBL" id="AKV03599.1"/>
    </source>
</evidence>
<sequence>MRRTIRRGDLQEGWNREKRSKGRMHELTTAAEASERTP</sequence>
<dbReference type="STRING" id="1391654.AKJ09_10262"/>
<proteinExistence type="predicted"/>